<dbReference type="Pfam" id="PF08446">
    <property type="entry name" value="PAS_2"/>
    <property type="match status" value="1"/>
</dbReference>
<dbReference type="FunFam" id="1.20.1250.20:FF:000013">
    <property type="entry name" value="MFS general substrate transporter"/>
    <property type="match status" value="1"/>
</dbReference>
<feature type="compositionally biased region" description="Low complexity" evidence="17">
    <location>
        <begin position="663"/>
        <end position="674"/>
    </location>
</feature>
<dbReference type="FunFam" id="1.10.287.130:FF:000048">
    <property type="entry name" value="Sensor histidine kinase/response regulator"/>
    <property type="match status" value="1"/>
</dbReference>
<dbReference type="GO" id="GO:0005524">
    <property type="term" value="F:ATP binding"/>
    <property type="evidence" value="ECO:0007669"/>
    <property type="project" value="UniProtKB-KW"/>
</dbReference>
<dbReference type="FunFam" id="1.20.1250.20:FF:000018">
    <property type="entry name" value="MFS transporter permease"/>
    <property type="match status" value="1"/>
</dbReference>
<evidence type="ECO:0000256" key="4">
    <source>
        <dbReference type="ARBA" id="ARBA00022553"/>
    </source>
</evidence>
<feature type="compositionally biased region" description="Pro residues" evidence="17">
    <location>
        <begin position="1643"/>
        <end position="1654"/>
    </location>
</feature>
<dbReference type="Gene3D" id="1.10.287.130">
    <property type="match status" value="1"/>
</dbReference>
<keyword evidence="8" id="KW-0547">Nucleotide-binding</keyword>
<evidence type="ECO:0000256" key="7">
    <source>
        <dbReference type="ARBA" id="ARBA00022692"/>
    </source>
</evidence>
<dbReference type="Pfam" id="PF00072">
    <property type="entry name" value="Response_reg"/>
    <property type="match status" value="1"/>
</dbReference>
<dbReference type="GO" id="GO:0016020">
    <property type="term" value="C:membrane"/>
    <property type="evidence" value="ECO:0007669"/>
    <property type="project" value="UniProtKB-SubCell"/>
</dbReference>
<comment type="caution">
    <text evidence="22">The sequence shown here is derived from an EMBL/GenBank/DDBJ whole genome shotgun (WGS) entry which is preliminary data.</text>
</comment>
<dbReference type="InterPro" id="IPR003018">
    <property type="entry name" value="GAF"/>
</dbReference>
<evidence type="ECO:0000256" key="11">
    <source>
        <dbReference type="ARBA" id="ARBA00022989"/>
    </source>
</evidence>
<evidence type="ECO:0000256" key="10">
    <source>
        <dbReference type="ARBA" id="ARBA00022840"/>
    </source>
</evidence>
<dbReference type="SUPFAM" id="SSF55781">
    <property type="entry name" value="GAF domain-like"/>
    <property type="match status" value="2"/>
</dbReference>
<dbReference type="InterPro" id="IPR016132">
    <property type="entry name" value="Phyto_chromo_attachment"/>
</dbReference>
<dbReference type="SUPFAM" id="SSF55874">
    <property type="entry name" value="ATPase domain of HSP90 chaperone/DNA topoisomerase II/histidine kinase"/>
    <property type="match status" value="1"/>
</dbReference>
<dbReference type="PROSITE" id="PS50046">
    <property type="entry name" value="PHYTOCHROME_2"/>
    <property type="match status" value="1"/>
</dbReference>
<reference evidence="22 23" key="1">
    <citation type="submission" date="2019-12" db="EMBL/GenBank/DDBJ databases">
        <title>Draft genome sequence of the ascomycete Xylaria multiplex DSM 110363.</title>
        <authorList>
            <person name="Buettner E."/>
            <person name="Kellner H."/>
        </authorList>
    </citation>
    <scope>NUCLEOTIDE SEQUENCE [LARGE SCALE GENOMIC DNA]</scope>
    <source>
        <strain evidence="22 23">DSM 110363</strain>
    </source>
</reference>
<feature type="compositionally biased region" description="Low complexity" evidence="17">
    <location>
        <begin position="514"/>
        <end position="526"/>
    </location>
</feature>
<dbReference type="InterPro" id="IPR003594">
    <property type="entry name" value="HATPase_dom"/>
</dbReference>
<evidence type="ECO:0000256" key="12">
    <source>
        <dbReference type="ARBA" id="ARBA00022991"/>
    </source>
</evidence>
<dbReference type="Gene3D" id="3.30.450.20">
    <property type="entry name" value="PAS domain"/>
    <property type="match status" value="2"/>
</dbReference>
<dbReference type="InterPro" id="IPR013654">
    <property type="entry name" value="PAS_2"/>
</dbReference>
<evidence type="ECO:0000256" key="3">
    <source>
        <dbReference type="ARBA" id="ARBA00022543"/>
    </source>
</evidence>
<feature type="transmembrane region" description="Helical" evidence="18">
    <location>
        <begin position="320"/>
        <end position="337"/>
    </location>
</feature>
<evidence type="ECO:0000256" key="8">
    <source>
        <dbReference type="ARBA" id="ARBA00022741"/>
    </source>
</evidence>
<keyword evidence="12" id="KW-0157">Chromophore</keyword>
<feature type="transmembrane region" description="Helical" evidence="18">
    <location>
        <begin position="116"/>
        <end position="134"/>
    </location>
</feature>
<dbReference type="InterPro" id="IPR043150">
    <property type="entry name" value="Phytochrome_PHY_sf"/>
</dbReference>
<feature type="region of interest" description="Disordered" evidence="17">
    <location>
        <begin position="1619"/>
        <end position="1733"/>
    </location>
</feature>
<keyword evidence="10" id="KW-0067">ATP-binding</keyword>
<dbReference type="SMART" id="SM00387">
    <property type="entry name" value="HATPase_c"/>
    <property type="match status" value="1"/>
</dbReference>
<dbReference type="GO" id="GO:0006355">
    <property type="term" value="P:regulation of DNA-templated transcription"/>
    <property type="evidence" value="ECO:0007669"/>
    <property type="project" value="InterPro"/>
</dbReference>
<proteinExistence type="predicted"/>
<dbReference type="EMBL" id="WUBL01000234">
    <property type="protein sequence ID" value="KAF2963084.1"/>
    <property type="molecule type" value="Genomic_DNA"/>
</dbReference>
<evidence type="ECO:0000313" key="22">
    <source>
        <dbReference type="EMBL" id="KAF2963084.1"/>
    </source>
</evidence>
<dbReference type="PRINTS" id="PR01033">
    <property type="entry name" value="PHYTOCHROME"/>
</dbReference>
<keyword evidence="3" id="KW-0600">Photoreceptor protein</keyword>
<evidence type="ECO:0000256" key="2">
    <source>
        <dbReference type="ARBA" id="ARBA00022448"/>
    </source>
</evidence>
<feature type="modified residue" description="4-aspartylphosphate" evidence="16">
    <location>
        <position position="1792"/>
    </location>
</feature>
<evidence type="ECO:0000256" key="16">
    <source>
        <dbReference type="PROSITE-ProRule" id="PRU00169"/>
    </source>
</evidence>
<evidence type="ECO:0000256" key="5">
    <source>
        <dbReference type="ARBA" id="ARBA00022606"/>
    </source>
</evidence>
<feature type="transmembrane region" description="Helical" evidence="18">
    <location>
        <begin position="285"/>
        <end position="308"/>
    </location>
</feature>
<feature type="transmembrane region" description="Helical" evidence="18">
    <location>
        <begin position="403"/>
        <end position="424"/>
    </location>
</feature>
<feature type="domain" description="Histidine kinase" evidence="20">
    <location>
        <begin position="1282"/>
        <end position="1516"/>
    </location>
</feature>
<dbReference type="CDD" id="cd17546">
    <property type="entry name" value="REC_hyHK_CKI1_RcsC-like"/>
    <property type="match status" value="1"/>
</dbReference>
<dbReference type="Gene3D" id="1.20.1250.20">
    <property type="entry name" value="MFS general substrate transporter like domains"/>
    <property type="match status" value="2"/>
</dbReference>
<dbReference type="Gene3D" id="3.40.50.2300">
    <property type="match status" value="1"/>
</dbReference>
<dbReference type="InterPro" id="IPR011006">
    <property type="entry name" value="CheY-like_superfamily"/>
</dbReference>
<evidence type="ECO:0000256" key="6">
    <source>
        <dbReference type="ARBA" id="ARBA00022679"/>
    </source>
</evidence>
<dbReference type="SUPFAM" id="SSF47384">
    <property type="entry name" value="Homodimeric domain of signal transducing histidine kinase"/>
    <property type="match status" value="1"/>
</dbReference>
<feature type="transmembrane region" description="Helical" evidence="18">
    <location>
        <begin position="146"/>
        <end position="166"/>
    </location>
</feature>
<comment type="subcellular location">
    <subcellularLocation>
        <location evidence="1">Membrane</location>
        <topology evidence="1">Multi-pass membrane protein</topology>
    </subcellularLocation>
</comment>
<dbReference type="InterPro" id="IPR001294">
    <property type="entry name" value="Phytochrome"/>
</dbReference>
<protein>
    <submittedName>
        <fullName evidence="22">Uncharacterized protein</fullName>
    </submittedName>
</protein>
<evidence type="ECO:0000256" key="1">
    <source>
        <dbReference type="ARBA" id="ARBA00004141"/>
    </source>
</evidence>
<feature type="transmembrane region" description="Helical" evidence="18">
    <location>
        <begin position="178"/>
        <end position="197"/>
    </location>
</feature>
<feature type="transmembrane region" description="Helical" evidence="18">
    <location>
        <begin position="369"/>
        <end position="391"/>
    </location>
</feature>
<feature type="region of interest" description="Disordered" evidence="17">
    <location>
        <begin position="1584"/>
        <end position="1604"/>
    </location>
</feature>
<dbReference type="InterPro" id="IPR036097">
    <property type="entry name" value="HisK_dim/P_sf"/>
</dbReference>
<dbReference type="Pfam" id="PF07690">
    <property type="entry name" value="MFS_1"/>
    <property type="match status" value="1"/>
</dbReference>
<evidence type="ECO:0000256" key="15">
    <source>
        <dbReference type="ARBA" id="ARBA00023170"/>
    </source>
</evidence>
<dbReference type="GO" id="GO:0000155">
    <property type="term" value="F:phosphorelay sensor kinase activity"/>
    <property type="evidence" value="ECO:0007669"/>
    <property type="project" value="InterPro"/>
</dbReference>
<dbReference type="SUPFAM" id="SSF52172">
    <property type="entry name" value="CheY-like"/>
    <property type="match status" value="1"/>
</dbReference>
<keyword evidence="23" id="KW-1185">Reference proteome</keyword>
<dbReference type="PANTHER" id="PTHR43065">
    <property type="entry name" value="SENSOR HISTIDINE KINASE"/>
    <property type="match status" value="1"/>
</dbReference>
<feature type="transmembrane region" description="Helical" evidence="18">
    <location>
        <begin position="344"/>
        <end position="363"/>
    </location>
</feature>
<dbReference type="InterPro" id="IPR001789">
    <property type="entry name" value="Sig_transdc_resp-reg_receiver"/>
</dbReference>
<keyword evidence="2" id="KW-0813">Transport</keyword>
<evidence type="ECO:0000256" key="17">
    <source>
        <dbReference type="SAM" id="MobiDB-lite"/>
    </source>
</evidence>
<dbReference type="GO" id="GO:0009584">
    <property type="term" value="P:detection of visible light"/>
    <property type="evidence" value="ECO:0007669"/>
    <property type="project" value="InterPro"/>
</dbReference>
<dbReference type="Gene3D" id="3.30.450.40">
    <property type="match status" value="1"/>
</dbReference>
<dbReference type="CDD" id="cd00082">
    <property type="entry name" value="HisKA"/>
    <property type="match status" value="1"/>
</dbReference>
<dbReference type="InterPro" id="IPR013515">
    <property type="entry name" value="Phytochrome_cen-reg"/>
</dbReference>
<feature type="compositionally biased region" description="Low complexity" evidence="17">
    <location>
        <begin position="452"/>
        <end position="475"/>
    </location>
</feature>
<evidence type="ECO:0000313" key="23">
    <source>
        <dbReference type="Proteomes" id="UP000481858"/>
    </source>
</evidence>
<feature type="transmembrane region" description="Helical" evidence="18">
    <location>
        <begin position="209"/>
        <end position="229"/>
    </location>
</feature>
<feature type="domain" description="Phytochrome chromophore attachment site" evidence="19">
    <location>
        <begin position="906"/>
        <end position="1068"/>
    </location>
</feature>
<feature type="compositionally biased region" description="Low complexity" evidence="17">
    <location>
        <begin position="608"/>
        <end position="618"/>
    </location>
</feature>
<keyword evidence="9" id="KW-0418">Kinase</keyword>
<evidence type="ECO:0000256" key="13">
    <source>
        <dbReference type="ARBA" id="ARBA00023012"/>
    </source>
</evidence>
<dbReference type="Pfam" id="PF02518">
    <property type="entry name" value="HATPase_c"/>
    <property type="match status" value="1"/>
</dbReference>
<dbReference type="SMART" id="SM00388">
    <property type="entry name" value="HisKA"/>
    <property type="match status" value="1"/>
</dbReference>
<dbReference type="InterPro" id="IPR011701">
    <property type="entry name" value="MFS"/>
</dbReference>
<dbReference type="Pfam" id="PF00512">
    <property type="entry name" value="HisKA"/>
    <property type="match status" value="1"/>
</dbReference>
<evidence type="ECO:0000259" key="20">
    <source>
        <dbReference type="PROSITE" id="PS50109"/>
    </source>
</evidence>
<dbReference type="Gene3D" id="3.30.450.270">
    <property type="match status" value="1"/>
</dbReference>
<dbReference type="Pfam" id="PF01590">
    <property type="entry name" value="GAF"/>
    <property type="match status" value="1"/>
</dbReference>
<sequence length="1926" mass="212174">MDAAHNISPELEVAASSRADGSVDHLRPAEPELQIDPALEKRVVRKIDLHLIPLVTSLYLVAFLDRSNIGNAQLAGMGKDLGLNDDQYQWLLTIFYIPYIVFEGAALMWKIVPPHWWAFVCVLVWGTASTLQATAYNWSGLLASRFFLATAEAAFAPGIPYLLSFFYKRNELGLRCGIYVSSAPLATTFAGALAYGITSGHPAIANWRLLFIVEGIPSVLLAFVAFRYMPDSADTARFLDKEEKQVAKARALQQTGSEGTARIGHVNLKEVLNALKDIKTWIPPLMYFSCNVSYSSLPVFLPVILQGMGFTAINAQGLSAPPYALAFVICITTTWIADRTQQRGVMLVGLSLVGGIGYILLATSKSVGVRYFAVFLAAAGVFSCIANILPWTINNQGTDSKRGAGIALLNIIGQAGPLLGTRIFPEREKPFYVKAQVMESGHDSAGTPPQPLQSSLQTSLQISPENPATPSSPSRPSRPSPTPAPASTSTPTSTSSSTTRSHQQPPADIVTSNQQPQADQQQQQQQWHVGSHGGHGRSISRTNSIPNHSNVDPSDRVFPIRSAIHVDSSSQAIPWLHSRDRTDVDYFPRSDSTWDGQRRPSHPDALGLRRSSTLSPSSPKDRVPLSGHASTTSPIVNDNGIPDDESRRTSVGEAQSIVDEGISPSGGSRSSTPSELNEDFVTARFQHVITDDGHAIITGRDGTLQRCEDEPIRTPGAVQGFGLLVALREEVDGRFSVRIVSENSKQIIGYSPRELFKLGSFTEIMSDEQVDNLLDHIDFIRDEESDPATSGPDVFSISLRPPKSRTIKLWCAMHINQSHPELVICEFEPEDDKRYPTRPPNEPISEEPEDTLYQSPTAEEFHESTEVSSKPLRVLRSARQRRGEAGAMQVFDIMSQVQEQFASAPNLERFLKILVGIVKELSGFHRAMVYQFDAAYNGKVVTELVDPTKTRDLYHGLHFPAADIPKQARELYKLNKVRLLYDRDLESARLVCRTVEDLERPLDLSHAYLRAMSPIHLKYLANMAVRSSMSISINAFGELWGLIACHSYGPKGMRVSFPIRKMCRMVGETASRNIERLSYASRLHARKLINTMPTDKNPSGYIIASSEDLLKLFDADFGMLSIGDETKVLGKIDQSQEALAMLEYFRLRKFTAVLTTQDITQDFPDLRYTPGFSVVAGLLYVPLSMGGQDFIVFFRRGQIREVKWAGNPYEKIIKAGTTNFLEPRSSFKAWREIVVGKCREWTEEQIETAAVLCLVYGKFIEVWRQKEAALKSSRLTRLLLANSAHEVRTPLNAIINYLEIALEGSLDHETRENLAKSHSASRSLIYVINDLLDLTKTEEGQNLVKDEIMDLPACISEATGPFKVDAKRKGISYEVIDHPGLPKYVHGDYRRIRQAIANVTANAVQNTNTGSVKVECFVVEVLESRVRVEIAVHDTGCGMSNEQLDNIFQDLEQVSSADFGEPGPLDVPLDKTREGRTLGLGLAVVARVVRNMDGQLRLKSEEGKGSRFVIQFPFELPSSDALDKLSESDVAVNMASGLAAASVTKTLPPTEVGEVLLIDRGNTNAANSDDRTIAKCRSFDETNSVNSLKSSVSGGGRSTKSDADRLIDAIQTPFALGEAGEEAVSVQRNNSRGRRHYASQSPLSPPNPDVPQPPVTRTDAAEEPSPQHPSTRGTIKLPEAPPGVFHVQGSKTPVKPVRIPDDYSDQPVQPQTSQSSRVLFEISETTPRGKVSSDVKPDKLRVLIAEDDPVNMKILTKRLEKAGHTVHPAVNGEDCAMVYKEKARGFDIVLMDMQMPIVDGLTSTKLIRAFEGSDGFPQLSVPSGRVKGRVPILAVSASLVEKDKAVYTEAGFDGWILKPIDFKRLNILLDGITSDDMRESCLYQPGEWERGGWFVRRATESSQTWVPKHNSESNIEYGASHESSAD</sequence>
<dbReference type="InParanoid" id="A0A7C8IL13"/>
<dbReference type="SUPFAM" id="SSF103473">
    <property type="entry name" value="MFS general substrate transporter"/>
    <property type="match status" value="1"/>
</dbReference>
<keyword evidence="14 18" id="KW-0472">Membrane</keyword>
<evidence type="ECO:0000256" key="14">
    <source>
        <dbReference type="ARBA" id="ARBA00023136"/>
    </source>
</evidence>
<feature type="compositionally biased region" description="Polar residues" evidence="17">
    <location>
        <begin position="542"/>
        <end position="552"/>
    </location>
</feature>
<dbReference type="InterPro" id="IPR036890">
    <property type="entry name" value="HATPase_C_sf"/>
</dbReference>
<keyword evidence="6" id="KW-0808">Transferase</keyword>
<dbReference type="InterPro" id="IPR036259">
    <property type="entry name" value="MFS_trans_sf"/>
</dbReference>
<dbReference type="PROSITE" id="PS50110">
    <property type="entry name" value="RESPONSE_REGULATORY"/>
    <property type="match status" value="1"/>
</dbReference>
<dbReference type="Proteomes" id="UP000481858">
    <property type="component" value="Unassembled WGS sequence"/>
</dbReference>
<keyword evidence="13" id="KW-0902">Two-component regulatory system</keyword>
<evidence type="ECO:0000259" key="21">
    <source>
        <dbReference type="PROSITE" id="PS50110"/>
    </source>
</evidence>
<feature type="domain" description="Response regulatory" evidence="21">
    <location>
        <begin position="1741"/>
        <end position="1873"/>
    </location>
</feature>
<dbReference type="InterPro" id="IPR003661">
    <property type="entry name" value="HisK_dim/P_dom"/>
</dbReference>
<keyword evidence="15" id="KW-0675">Receptor</keyword>
<dbReference type="Gene3D" id="3.30.565.10">
    <property type="entry name" value="Histidine kinase-like ATPase, C-terminal domain"/>
    <property type="match status" value="1"/>
</dbReference>
<dbReference type="FunFam" id="3.30.450.270:FF:000002">
    <property type="entry name" value="Sensor histidine kinase/response regulator, putative"/>
    <property type="match status" value="1"/>
</dbReference>
<keyword evidence="5" id="KW-0716">Sensory transduction</keyword>
<dbReference type="PANTHER" id="PTHR43065:SF10">
    <property type="entry name" value="PEROXIDE STRESS-ACTIVATED HISTIDINE KINASE MAK3"/>
    <property type="match status" value="1"/>
</dbReference>
<organism evidence="22 23">
    <name type="scientific">Xylaria multiplex</name>
    <dbReference type="NCBI Taxonomy" id="323545"/>
    <lineage>
        <taxon>Eukaryota</taxon>
        <taxon>Fungi</taxon>
        <taxon>Dikarya</taxon>
        <taxon>Ascomycota</taxon>
        <taxon>Pezizomycotina</taxon>
        <taxon>Sordariomycetes</taxon>
        <taxon>Xylariomycetidae</taxon>
        <taxon>Xylariales</taxon>
        <taxon>Xylariaceae</taxon>
        <taxon>Xylaria</taxon>
    </lineage>
</organism>
<keyword evidence="11 18" id="KW-1133">Transmembrane helix</keyword>
<feature type="region of interest" description="Disordered" evidence="17">
    <location>
        <begin position="583"/>
        <end position="675"/>
    </location>
</feature>
<dbReference type="InterPro" id="IPR005467">
    <property type="entry name" value="His_kinase_dom"/>
</dbReference>
<feature type="region of interest" description="Disordered" evidence="17">
    <location>
        <begin position="440"/>
        <end position="554"/>
    </location>
</feature>
<evidence type="ECO:0000256" key="18">
    <source>
        <dbReference type="SAM" id="Phobius"/>
    </source>
</evidence>
<keyword evidence="7 18" id="KW-0812">Transmembrane</keyword>
<evidence type="ECO:0000256" key="9">
    <source>
        <dbReference type="ARBA" id="ARBA00022777"/>
    </source>
</evidence>
<dbReference type="GO" id="GO:0022857">
    <property type="term" value="F:transmembrane transporter activity"/>
    <property type="evidence" value="ECO:0007669"/>
    <property type="project" value="InterPro"/>
</dbReference>
<accession>A0A7C8IL13</accession>
<evidence type="ECO:0000259" key="19">
    <source>
        <dbReference type="PROSITE" id="PS50046"/>
    </source>
</evidence>
<feature type="region of interest" description="Disordered" evidence="17">
    <location>
        <begin position="831"/>
        <end position="852"/>
    </location>
</feature>
<dbReference type="OrthoDB" id="2015534at2759"/>
<dbReference type="SUPFAM" id="SSF55785">
    <property type="entry name" value="PYP-like sensor domain (PAS domain)"/>
    <property type="match status" value="1"/>
</dbReference>
<dbReference type="Pfam" id="PF00360">
    <property type="entry name" value="PHY"/>
    <property type="match status" value="1"/>
</dbReference>
<keyword evidence="4 16" id="KW-0597">Phosphoprotein</keyword>
<gene>
    <name evidence="22" type="ORF">GQX73_g10487</name>
</gene>
<dbReference type="InterPro" id="IPR029016">
    <property type="entry name" value="GAF-like_dom_sf"/>
</dbReference>
<dbReference type="GO" id="GO:0009881">
    <property type="term" value="F:photoreceptor activity"/>
    <property type="evidence" value="ECO:0007669"/>
    <property type="project" value="UniProtKB-KW"/>
</dbReference>
<dbReference type="PROSITE" id="PS50109">
    <property type="entry name" value="HIS_KIN"/>
    <property type="match status" value="1"/>
</dbReference>
<dbReference type="InterPro" id="IPR035965">
    <property type="entry name" value="PAS-like_dom_sf"/>
</dbReference>
<name>A0A7C8IL13_9PEZI</name>
<feature type="compositionally biased region" description="Polar residues" evidence="17">
    <location>
        <begin position="1706"/>
        <end position="1717"/>
    </location>
</feature>
<dbReference type="SMART" id="SM00448">
    <property type="entry name" value="REC"/>
    <property type="match status" value="1"/>
</dbReference>
<feature type="compositionally biased region" description="Low complexity" evidence="17">
    <location>
        <begin position="485"/>
        <end position="501"/>
    </location>
</feature>
<feature type="transmembrane region" description="Helical" evidence="18">
    <location>
        <begin position="89"/>
        <end position="109"/>
    </location>
</feature>